<protein>
    <submittedName>
        <fullName evidence="1">Uncharacterized protein</fullName>
    </submittedName>
</protein>
<proteinExistence type="predicted"/>
<name>A0A4Q2V5W3_FUSOX</name>
<sequence>MLDKVSQETKRRILTMYYYMPPKAMVVELMTDGFTDDNIFPILVARLTETGAFPYVTRKKAQSLSSTDCGRRSSERS</sequence>
<dbReference type="Proteomes" id="UP000290540">
    <property type="component" value="Unassembled WGS sequence"/>
</dbReference>
<organism evidence="1 2">
    <name type="scientific">Fusarium oxysporum f. sp. narcissi</name>
    <dbReference type="NCBI Taxonomy" id="451672"/>
    <lineage>
        <taxon>Eukaryota</taxon>
        <taxon>Fungi</taxon>
        <taxon>Dikarya</taxon>
        <taxon>Ascomycota</taxon>
        <taxon>Pezizomycotina</taxon>
        <taxon>Sordariomycetes</taxon>
        <taxon>Hypocreomycetidae</taxon>
        <taxon>Hypocreales</taxon>
        <taxon>Nectriaceae</taxon>
        <taxon>Fusarium</taxon>
        <taxon>Fusarium oxysporum species complex</taxon>
    </lineage>
</organism>
<reference evidence="1 2" key="1">
    <citation type="submission" date="2016-12" db="EMBL/GenBank/DDBJ databases">
        <title>Draft genome sequence of Fusarium oxysporum causing rot on Narcissus.</title>
        <authorList>
            <person name="Armitage A.D."/>
            <person name="Taylor A."/>
            <person name="Clarkson J.P."/>
            <person name="Harrison R.J."/>
            <person name="Jackson A.C."/>
        </authorList>
    </citation>
    <scope>NUCLEOTIDE SEQUENCE [LARGE SCALE GENOMIC DNA]</scope>
    <source>
        <strain evidence="1 2">N139</strain>
    </source>
</reference>
<evidence type="ECO:0000313" key="2">
    <source>
        <dbReference type="Proteomes" id="UP000290540"/>
    </source>
</evidence>
<comment type="caution">
    <text evidence="1">The sequence shown here is derived from an EMBL/GenBank/DDBJ whole genome shotgun (WGS) entry which is preliminary data.</text>
</comment>
<accession>A0A4Q2V5W3</accession>
<dbReference type="EMBL" id="MQTW01000543">
    <property type="protein sequence ID" value="RYC79693.1"/>
    <property type="molecule type" value="Genomic_DNA"/>
</dbReference>
<dbReference type="AlphaFoldDB" id="A0A4Q2V5W3"/>
<gene>
    <name evidence="1" type="ORF">BFJ63_vAg17423</name>
</gene>
<evidence type="ECO:0000313" key="1">
    <source>
        <dbReference type="EMBL" id="RYC79693.1"/>
    </source>
</evidence>